<feature type="compositionally biased region" description="Pro residues" evidence="5">
    <location>
        <begin position="1"/>
        <end position="13"/>
    </location>
</feature>
<reference evidence="7 8" key="1">
    <citation type="journal article" date="2023" name="Commun. Biol.">
        <title>Genome analysis of Parmales, the sister group of diatoms, reveals the evolutionary specialization of diatoms from phago-mixotrophs to photoautotrophs.</title>
        <authorList>
            <person name="Ban H."/>
            <person name="Sato S."/>
            <person name="Yoshikawa S."/>
            <person name="Yamada K."/>
            <person name="Nakamura Y."/>
            <person name="Ichinomiya M."/>
            <person name="Sato N."/>
            <person name="Blanc-Mathieu R."/>
            <person name="Endo H."/>
            <person name="Kuwata A."/>
            <person name="Ogata H."/>
        </authorList>
    </citation>
    <scope>NUCLEOTIDE SEQUENCE [LARGE SCALE GENOMIC DNA]</scope>
</reference>
<evidence type="ECO:0000256" key="2">
    <source>
        <dbReference type="ARBA" id="ARBA00022771"/>
    </source>
</evidence>
<dbReference type="SUPFAM" id="SSF49599">
    <property type="entry name" value="TRAF domain-like"/>
    <property type="match status" value="3"/>
</dbReference>
<feature type="region of interest" description="Disordered" evidence="5">
    <location>
        <begin position="126"/>
        <end position="169"/>
    </location>
</feature>
<name>A0ABQ6MMD5_9STRA</name>
<keyword evidence="3 4" id="KW-0862">Zinc</keyword>
<feature type="compositionally biased region" description="Basic and acidic residues" evidence="5">
    <location>
        <begin position="632"/>
        <end position="642"/>
    </location>
</feature>
<dbReference type="PANTHER" id="PTHR10131">
    <property type="entry name" value="TNF RECEPTOR ASSOCIATED FACTOR"/>
    <property type="match status" value="1"/>
</dbReference>
<keyword evidence="8" id="KW-1185">Reference proteome</keyword>
<sequence length="1071" mass="119230">PPRPSSPPSPGTPPTSFTEEKEALQRSGKIALFPYCMRTADSMALQYSPVTHLRKQRERREHEREDLERGVDHSHKLSFAKAVPTDAQRLLEEGRAEIGELEAQMARLARQKDQWVSGIRQDAEEDEASQRLLLRSQFSDMTRGGGRRRKPPTSQPPTSPRPRQAATVAEENQVDCPQCCGEMVAVAKLPQHLLACGSRPVPCPMPGCGETVLLSDVGRHKKTSCRIAMHQRKLLKQKREREREQREREGGKGGETAVAEVAGAPKLEIDDDLVQRSRARQSLQAELAQMAAEDARSKRIAHESQFFSIFDVDPDIEERAANARSRHGEVECPNCGEPVVQMWLAKHLVSTCINRKVPCRNWELGCPAMVRLRDRATHETVDHLLKPRPCLKFTGNTGYIDLGEAEDIRPPWTAEFWVYRTTEVDAAVNLCRKALKAKEDDDDARRVALESQTELKKGEAMLADAAQHAAKQRDAKSLREKDAVTDRLIKLAEENEGKVRDAAFKKVEYRMLVKAAGKTVRALDSGLYGDLNPEATPEPPADEAPPAEEEPAAEEKEEQQPPSAPPSQPPSRPGTAPKTPATPVDKMAPHPPIDWHGSGQNLVDHIIELAAAVLSKEKEEDDAATAIIEAEAAKKKAHDKEQKKKGRKGRGDKADRKAKRKHHREEVHGVRIEEKIKEDTVGTGGTDVLASSSKFKLSLAVGNELKLGFSIAGKGDYTVNTTVPRGKWVHISYVAFKPPKKRVACYMDGRLIGYEDGVKCYLPMQRIGALSHTLQGFVQEVRYWAVQRTKEEIKQYMHELLPVDAPQHGLLGDWTLEEGDGRFAFDVTEQRYQSKIVGRGTRWVTEEDLEAEPPLPAWRERAACKIEIRRAKLAKNGRLMLAPTTCPYGCGAHMLKKDVKFHTTYMCKEIVQEPPEWQNHHVKVRRAEMAAEGEKQRVESLCPMGCEMMIQKKNLEHHMKHECDFRLGRCRNPGCEALIPMNRLEAHEKFFCESPYAAARNEMVAKAREKAGYPMPWLLRQKAAEDGVGGGGAGAGAGAGAEEAVESKFAVGKGAVSVDISGPVDTSKPFD</sequence>
<feature type="region of interest" description="Disordered" evidence="5">
    <location>
        <begin position="236"/>
        <end position="255"/>
    </location>
</feature>
<evidence type="ECO:0000256" key="5">
    <source>
        <dbReference type="SAM" id="MobiDB-lite"/>
    </source>
</evidence>
<protein>
    <recommendedName>
        <fullName evidence="6">TRAF-type domain-containing protein</fullName>
    </recommendedName>
</protein>
<dbReference type="SUPFAM" id="SSF49899">
    <property type="entry name" value="Concanavalin A-like lectins/glucanases"/>
    <property type="match status" value="1"/>
</dbReference>
<feature type="non-terminal residue" evidence="7">
    <location>
        <position position="1"/>
    </location>
</feature>
<dbReference type="InterPro" id="IPR013320">
    <property type="entry name" value="ConA-like_dom_sf"/>
</dbReference>
<feature type="domain" description="TRAF-type" evidence="6">
    <location>
        <begin position="329"/>
        <end position="366"/>
    </location>
</feature>
<keyword evidence="2 4" id="KW-0863">Zinc-finger</keyword>
<dbReference type="PROSITE" id="PS50145">
    <property type="entry name" value="ZF_TRAF"/>
    <property type="match status" value="2"/>
</dbReference>
<keyword evidence="1 4" id="KW-0479">Metal-binding</keyword>
<feature type="compositionally biased region" description="Pro residues" evidence="5">
    <location>
        <begin position="562"/>
        <end position="572"/>
    </location>
</feature>
<evidence type="ECO:0000313" key="7">
    <source>
        <dbReference type="EMBL" id="GMI28520.1"/>
    </source>
</evidence>
<dbReference type="InterPro" id="IPR013083">
    <property type="entry name" value="Znf_RING/FYVE/PHD"/>
</dbReference>
<proteinExistence type="predicted"/>
<feature type="zinc finger region" description="TRAF-type" evidence="4">
    <location>
        <begin position="942"/>
        <end position="985"/>
    </location>
</feature>
<dbReference type="Pfam" id="PF02176">
    <property type="entry name" value="zf-TRAF"/>
    <property type="match status" value="2"/>
</dbReference>
<feature type="compositionally biased region" description="Basic and acidic residues" evidence="5">
    <location>
        <begin position="237"/>
        <end position="252"/>
    </location>
</feature>
<feature type="region of interest" description="Disordered" evidence="5">
    <location>
        <begin position="632"/>
        <end position="666"/>
    </location>
</feature>
<organism evidence="7 8">
    <name type="scientific">Tetraparma gracilis</name>
    <dbReference type="NCBI Taxonomy" id="2962635"/>
    <lineage>
        <taxon>Eukaryota</taxon>
        <taxon>Sar</taxon>
        <taxon>Stramenopiles</taxon>
        <taxon>Ochrophyta</taxon>
        <taxon>Bolidophyceae</taxon>
        <taxon>Parmales</taxon>
        <taxon>Triparmaceae</taxon>
        <taxon>Tetraparma</taxon>
    </lineage>
</organism>
<feature type="region of interest" description="Disordered" evidence="5">
    <location>
        <begin position="51"/>
        <end position="73"/>
    </location>
</feature>
<evidence type="ECO:0000256" key="4">
    <source>
        <dbReference type="PROSITE-ProRule" id="PRU00207"/>
    </source>
</evidence>
<feature type="region of interest" description="Disordered" evidence="5">
    <location>
        <begin position="1"/>
        <end position="24"/>
    </location>
</feature>
<dbReference type="InterPro" id="IPR001293">
    <property type="entry name" value="Znf_TRAF"/>
</dbReference>
<dbReference type="Gene3D" id="2.60.120.200">
    <property type="match status" value="1"/>
</dbReference>
<dbReference type="PANTHER" id="PTHR10131:SF94">
    <property type="entry name" value="TNF RECEPTOR-ASSOCIATED FACTOR 4"/>
    <property type="match status" value="1"/>
</dbReference>
<evidence type="ECO:0000256" key="3">
    <source>
        <dbReference type="ARBA" id="ARBA00022833"/>
    </source>
</evidence>
<evidence type="ECO:0000259" key="6">
    <source>
        <dbReference type="PROSITE" id="PS50145"/>
    </source>
</evidence>
<dbReference type="Gene3D" id="3.30.40.10">
    <property type="entry name" value="Zinc/RING finger domain, C3HC4 (zinc finger)"/>
    <property type="match status" value="3"/>
</dbReference>
<dbReference type="Proteomes" id="UP001165060">
    <property type="component" value="Unassembled WGS sequence"/>
</dbReference>
<feature type="zinc finger region" description="TRAF-type" evidence="4">
    <location>
        <begin position="329"/>
        <end position="366"/>
    </location>
</feature>
<feature type="domain" description="TRAF-type" evidence="6">
    <location>
        <begin position="942"/>
        <end position="985"/>
    </location>
</feature>
<dbReference type="EMBL" id="BRYB01002979">
    <property type="protein sequence ID" value="GMI28520.1"/>
    <property type="molecule type" value="Genomic_DNA"/>
</dbReference>
<feature type="region of interest" description="Disordered" evidence="5">
    <location>
        <begin position="526"/>
        <end position="599"/>
    </location>
</feature>
<evidence type="ECO:0000313" key="8">
    <source>
        <dbReference type="Proteomes" id="UP001165060"/>
    </source>
</evidence>
<feature type="compositionally biased region" description="Basic and acidic residues" evidence="5">
    <location>
        <begin position="58"/>
        <end position="73"/>
    </location>
</feature>
<evidence type="ECO:0000256" key="1">
    <source>
        <dbReference type="ARBA" id="ARBA00022723"/>
    </source>
</evidence>
<comment type="caution">
    <text evidence="7">The sequence shown here is derived from an EMBL/GenBank/DDBJ whole genome shotgun (WGS) entry which is preliminary data.</text>
</comment>
<feature type="compositionally biased region" description="Acidic residues" evidence="5">
    <location>
        <begin position="545"/>
        <end position="557"/>
    </location>
</feature>
<gene>
    <name evidence="7" type="ORF">TeGR_g9795</name>
</gene>
<accession>A0ABQ6MMD5</accession>